<evidence type="ECO:0000256" key="4">
    <source>
        <dbReference type="ARBA" id="ARBA00023136"/>
    </source>
</evidence>
<dbReference type="Pfam" id="PF01284">
    <property type="entry name" value="MARVEL"/>
    <property type="match status" value="1"/>
</dbReference>
<keyword evidence="8" id="KW-1185">Reference proteome</keyword>
<keyword evidence="2 5" id="KW-0812">Transmembrane</keyword>
<feature type="domain" description="MARVEL" evidence="6">
    <location>
        <begin position="6"/>
        <end position="143"/>
    </location>
</feature>
<feature type="transmembrane region" description="Helical" evidence="5">
    <location>
        <begin position="125"/>
        <end position="148"/>
    </location>
</feature>
<feature type="transmembrane region" description="Helical" evidence="5">
    <location>
        <begin position="12"/>
        <end position="30"/>
    </location>
</feature>
<organism evidence="7 8">
    <name type="scientific">Orbilia brochopaga</name>
    <dbReference type="NCBI Taxonomy" id="3140254"/>
    <lineage>
        <taxon>Eukaryota</taxon>
        <taxon>Fungi</taxon>
        <taxon>Dikarya</taxon>
        <taxon>Ascomycota</taxon>
        <taxon>Pezizomycotina</taxon>
        <taxon>Orbiliomycetes</taxon>
        <taxon>Orbiliales</taxon>
        <taxon>Orbiliaceae</taxon>
        <taxon>Orbilia</taxon>
    </lineage>
</organism>
<evidence type="ECO:0000256" key="2">
    <source>
        <dbReference type="ARBA" id="ARBA00022692"/>
    </source>
</evidence>
<reference evidence="7 8" key="1">
    <citation type="submission" date="2019-10" db="EMBL/GenBank/DDBJ databases">
        <authorList>
            <person name="Palmer J.M."/>
        </authorList>
    </citation>
    <scope>NUCLEOTIDE SEQUENCE [LARGE SCALE GENOMIC DNA]</scope>
    <source>
        <strain evidence="7 8">TWF696</strain>
    </source>
</reference>
<sequence>MVNLTNTAVRGVQFFLNILTLALAGALVAQQTIGGSPSQVNFALFASIFSMLTLFYTLFAAITDGGHPQVLLGTDALNTLFTFAAGTALAAGLGVHSCGNMAYVKSNSITNGNPDQTARCHEAQALCAFLWFLFATYLATLALSFLSWRRGGSVAPSASRSRV</sequence>
<dbReference type="PANTHER" id="PTHR28165">
    <property type="entry name" value="NON-CLASSICAL EXPORT PROTEIN 2-RELATED"/>
    <property type="match status" value="1"/>
</dbReference>
<evidence type="ECO:0000256" key="5">
    <source>
        <dbReference type="SAM" id="Phobius"/>
    </source>
</evidence>
<dbReference type="GO" id="GO:0032126">
    <property type="term" value="C:eisosome"/>
    <property type="evidence" value="ECO:0007669"/>
    <property type="project" value="TreeGrafter"/>
</dbReference>
<comment type="subcellular location">
    <subcellularLocation>
        <location evidence="1">Membrane</location>
        <topology evidence="1">Multi-pass membrane protein</topology>
    </subcellularLocation>
</comment>
<dbReference type="InterPro" id="IPR008253">
    <property type="entry name" value="Marvel"/>
</dbReference>
<evidence type="ECO:0000256" key="3">
    <source>
        <dbReference type="ARBA" id="ARBA00022989"/>
    </source>
</evidence>
<dbReference type="AlphaFoldDB" id="A0AAV9VAM0"/>
<feature type="transmembrane region" description="Helical" evidence="5">
    <location>
        <begin position="82"/>
        <end position="104"/>
    </location>
</feature>
<feature type="transmembrane region" description="Helical" evidence="5">
    <location>
        <begin position="42"/>
        <end position="62"/>
    </location>
</feature>
<dbReference type="EMBL" id="JAVHNQ010000001">
    <property type="protein sequence ID" value="KAK6359000.1"/>
    <property type="molecule type" value="Genomic_DNA"/>
</dbReference>
<dbReference type="GO" id="GO:0072659">
    <property type="term" value="P:protein localization to plasma membrane"/>
    <property type="evidence" value="ECO:0007669"/>
    <property type="project" value="TreeGrafter"/>
</dbReference>
<name>A0AAV9VAM0_9PEZI</name>
<evidence type="ECO:0000256" key="1">
    <source>
        <dbReference type="ARBA" id="ARBA00004141"/>
    </source>
</evidence>
<evidence type="ECO:0000259" key="6">
    <source>
        <dbReference type="Pfam" id="PF01284"/>
    </source>
</evidence>
<gene>
    <name evidence="7" type="ORF">TWF696_000172</name>
</gene>
<dbReference type="PANTHER" id="PTHR28165:SF1">
    <property type="entry name" value="NON-CLASSICAL EXPORT PROTEIN 2-RELATED"/>
    <property type="match status" value="1"/>
</dbReference>
<keyword evidence="3 5" id="KW-1133">Transmembrane helix</keyword>
<evidence type="ECO:0000313" key="7">
    <source>
        <dbReference type="EMBL" id="KAK6359000.1"/>
    </source>
</evidence>
<dbReference type="InterPro" id="IPR052649">
    <property type="entry name" value="NCE102-like"/>
</dbReference>
<dbReference type="Proteomes" id="UP001375240">
    <property type="component" value="Unassembled WGS sequence"/>
</dbReference>
<comment type="caution">
    <text evidence="7">The sequence shown here is derived from an EMBL/GenBank/DDBJ whole genome shotgun (WGS) entry which is preliminary data.</text>
</comment>
<dbReference type="GO" id="GO:0070941">
    <property type="term" value="P:eisosome assembly"/>
    <property type="evidence" value="ECO:0007669"/>
    <property type="project" value="TreeGrafter"/>
</dbReference>
<proteinExistence type="predicted"/>
<dbReference type="GO" id="GO:0005886">
    <property type="term" value="C:plasma membrane"/>
    <property type="evidence" value="ECO:0007669"/>
    <property type="project" value="TreeGrafter"/>
</dbReference>
<protein>
    <recommendedName>
        <fullName evidence="6">MARVEL domain-containing protein</fullName>
    </recommendedName>
</protein>
<accession>A0AAV9VAM0</accession>
<keyword evidence="4 5" id="KW-0472">Membrane</keyword>
<evidence type="ECO:0000313" key="8">
    <source>
        <dbReference type="Proteomes" id="UP001375240"/>
    </source>
</evidence>